<gene>
    <name evidence="1" type="ORF">AGNV_022</name>
</gene>
<dbReference type="RefSeq" id="YP_009316039.1">
    <property type="nucleotide sequence ID" value="NC_031761.1"/>
</dbReference>
<organism evidence="1">
    <name type="scientific">Anticarsia gemmatalis multiple nucleopolyhedrovirus</name>
    <dbReference type="NCBI Taxonomy" id="268591"/>
    <lineage>
        <taxon>Viruses</taxon>
        <taxon>Viruses incertae sedis</taxon>
        <taxon>Naldaviricetes</taxon>
        <taxon>Lefavirales</taxon>
        <taxon>Baculoviridae</taxon>
        <taxon>Alphabaculovirus</taxon>
        <taxon>Alphabaculovirus angemmatalis</taxon>
    </lineage>
</organism>
<evidence type="ECO:0000313" key="2">
    <source>
        <dbReference type="EMBL" id="ALR71558.1"/>
    </source>
</evidence>
<proteinExistence type="predicted"/>
<dbReference type="KEGG" id="vg:30144278"/>
<evidence type="ECO:0000313" key="4">
    <source>
        <dbReference type="Proteomes" id="UP000201478"/>
    </source>
</evidence>
<protein>
    <submittedName>
        <fullName evidence="1">Uncharacterized protein</fullName>
    </submittedName>
</protein>
<dbReference type="EMBL" id="KR815459">
    <property type="protein sequence ID" value="ALR70457.1"/>
    <property type="molecule type" value="Genomic_DNA"/>
</dbReference>
<dbReference type="GeneID" id="30144278"/>
<sequence length="60" mass="6721">MIKKSRNAVNQHVDDKYKFTYGEQTPGVRAPAADTVAKQGDPLYLQPHTILITKVYATCK</sequence>
<evidence type="ECO:0000313" key="1">
    <source>
        <dbReference type="EMBL" id="ALR70457.1"/>
    </source>
</evidence>
<evidence type="ECO:0000313" key="3">
    <source>
        <dbReference type="EMBL" id="ALR71714.1"/>
    </source>
</evidence>
<dbReference type="Proteomes" id="UP000201478">
    <property type="component" value="Segment"/>
</dbReference>
<name>A0A0S3IX08_9ABAC</name>
<reference evidence="1 4" key="1">
    <citation type="journal article" date="2015" name="Genome Biol. Evol.">
        <title>The Pangenome of the Anticarsia gemmatalis Multiple Nucleopolyhedrovirus (AgMNPV).</title>
        <authorList>
            <person name="Brito A.F."/>
            <person name="Braconi C.T."/>
            <person name="Weidmann M."/>
            <person name="Dilcher M."/>
            <person name="Alves J.M."/>
            <person name="Gruber A."/>
            <person name="Zanotto P.M."/>
        </authorList>
    </citation>
    <scope>NUCLEOTIDE SEQUENCE</scope>
    <source>
        <strain evidence="1">AgMNPV-30</strain>
        <strain evidence="2">AgMNPV-37</strain>
        <strain evidence="3">AgMNPV-38</strain>
    </source>
</reference>
<dbReference type="EMBL" id="KR815466">
    <property type="protein sequence ID" value="ALR71558.1"/>
    <property type="molecule type" value="Genomic_DNA"/>
</dbReference>
<dbReference type="EMBL" id="KR815467">
    <property type="protein sequence ID" value="ALR71714.1"/>
    <property type="molecule type" value="Genomic_DNA"/>
</dbReference>
<accession>A0A0S3IX08</accession>